<dbReference type="Proteomes" id="UP001153076">
    <property type="component" value="Unassembled WGS sequence"/>
</dbReference>
<dbReference type="InterPro" id="IPR004046">
    <property type="entry name" value="GST_C"/>
</dbReference>
<dbReference type="SUPFAM" id="SSF52833">
    <property type="entry name" value="Thioredoxin-like"/>
    <property type="match status" value="1"/>
</dbReference>
<reference evidence="7" key="1">
    <citation type="submission" date="2022-04" db="EMBL/GenBank/DDBJ databases">
        <title>Carnegiea gigantea Genome sequencing and assembly v2.</title>
        <authorList>
            <person name="Copetti D."/>
            <person name="Sanderson M.J."/>
            <person name="Burquez A."/>
            <person name="Wojciechowski M.F."/>
        </authorList>
    </citation>
    <scope>NUCLEOTIDE SEQUENCE</scope>
    <source>
        <strain evidence="7">SGP5-SGP5p</strain>
        <tissue evidence="7">Aerial part</tissue>
    </source>
</reference>
<protein>
    <recommendedName>
        <fullName evidence="1">glutathione transferase</fullName>
        <ecNumber evidence="1">2.5.1.18</ecNumber>
    </recommendedName>
</protein>
<dbReference type="Gene3D" id="1.20.1050.10">
    <property type="match status" value="1"/>
</dbReference>
<dbReference type="PROSITE" id="PS50404">
    <property type="entry name" value="GST_NTER"/>
    <property type="match status" value="1"/>
</dbReference>
<dbReference type="Pfam" id="PF02798">
    <property type="entry name" value="GST_N"/>
    <property type="match status" value="1"/>
</dbReference>
<dbReference type="Pfam" id="PF00043">
    <property type="entry name" value="GST_C"/>
    <property type="match status" value="1"/>
</dbReference>
<gene>
    <name evidence="7" type="ORF">Cgig2_025181</name>
</gene>
<sequence>MVMTYIKVLGLWASPYSFRVEKALKMKGVEYESVEIDIMNKTQELLDSNPVHKKVPVLLHTGKPIAESLVIMEYIDQVWKGEPLLPSDPYERAQARFWAKFIDDQLTPAARTAVMGEGEDAKKAREAAEKFLKILDEEIRGGNKLFEGKAIGYLDLVGLVVTHWFPVLQEAAGKELVTKDDYPAIWAWGERLLGCPGVKDDLPPWDKLLPFFQLTP</sequence>
<dbReference type="AlphaFoldDB" id="A0A9Q1QN13"/>
<evidence type="ECO:0000313" key="7">
    <source>
        <dbReference type="EMBL" id="KAJ8448257.1"/>
    </source>
</evidence>
<comment type="catalytic activity">
    <reaction evidence="4">
        <text>RX + glutathione = an S-substituted glutathione + a halide anion + H(+)</text>
        <dbReference type="Rhea" id="RHEA:16437"/>
        <dbReference type="ChEBI" id="CHEBI:15378"/>
        <dbReference type="ChEBI" id="CHEBI:16042"/>
        <dbReference type="ChEBI" id="CHEBI:17792"/>
        <dbReference type="ChEBI" id="CHEBI:57925"/>
        <dbReference type="ChEBI" id="CHEBI:90779"/>
        <dbReference type="EC" id="2.5.1.18"/>
    </reaction>
</comment>
<evidence type="ECO:0000259" key="6">
    <source>
        <dbReference type="PROSITE" id="PS50405"/>
    </source>
</evidence>
<dbReference type="PROSITE" id="PS50405">
    <property type="entry name" value="GST_CTER"/>
    <property type="match status" value="1"/>
</dbReference>
<evidence type="ECO:0000256" key="4">
    <source>
        <dbReference type="ARBA" id="ARBA00047960"/>
    </source>
</evidence>
<dbReference type="CDD" id="cd03058">
    <property type="entry name" value="GST_N_Tau"/>
    <property type="match status" value="1"/>
</dbReference>
<evidence type="ECO:0000313" key="8">
    <source>
        <dbReference type="Proteomes" id="UP001153076"/>
    </source>
</evidence>
<dbReference type="PANTHER" id="PTHR11260:SF676">
    <property type="entry name" value="GLUTATHIONE S-TRANSFERASE U8"/>
    <property type="match status" value="1"/>
</dbReference>
<dbReference type="CDD" id="cd03185">
    <property type="entry name" value="GST_C_Tau"/>
    <property type="match status" value="1"/>
</dbReference>
<dbReference type="InterPro" id="IPR040079">
    <property type="entry name" value="Glutathione_S-Trfase"/>
</dbReference>
<organism evidence="7 8">
    <name type="scientific">Carnegiea gigantea</name>
    <dbReference type="NCBI Taxonomy" id="171969"/>
    <lineage>
        <taxon>Eukaryota</taxon>
        <taxon>Viridiplantae</taxon>
        <taxon>Streptophyta</taxon>
        <taxon>Embryophyta</taxon>
        <taxon>Tracheophyta</taxon>
        <taxon>Spermatophyta</taxon>
        <taxon>Magnoliopsida</taxon>
        <taxon>eudicotyledons</taxon>
        <taxon>Gunneridae</taxon>
        <taxon>Pentapetalae</taxon>
        <taxon>Caryophyllales</taxon>
        <taxon>Cactineae</taxon>
        <taxon>Cactaceae</taxon>
        <taxon>Cactoideae</taxon>
        <taxon>Echinocereeae</taxon>
        <taxon>Carnegiea</taxon>
    </lineage>
</organism>
<dbReference type="SFLD" id="SFLDS00019">
    <property type="entry name" value="Glutathione_Transferase_(cytos"/>
    <property type="match status" value="1"/>
</dbReference>
<feature type="domain" description="GST N-terminal" evidence="5">
    <location>
        <begin position="4"/>
        <end position="83"/>
    </location>
</feature>
<evidence type="ECO:0000256" key="1">
    <source>
        <dbReference type="ARBA" id="ARBA00012452"/>
    </source>
</evidence>
<keyword evidence="8" id="KW-1185">Reference proteome</keyword>
<dbReference type="GO" id="GO:0004364">
    <property type="term" value="F:glutathione transferase activity"/>
    <property type="evidence" value="ECO:0007669"/>
    <property type="project" value="UniProtKB-EC"/>
</dbReference>
<dbReference type="Gene3D" id="3.40.30.10">
    <property type="entry name" value="Glutaredoxin"/>
    <property type="match status" value="1"/>
</dbReference>
<feature type="domain" description="GST C-terminal" evidence="6">
    <location>
        <begin position="88"/>
        <end position="216"/>
    </location>
</feature>
<dbReference type="InterPro" id="IPR045073">
    <property type="entry name" value="Omega/Tau-like"/>
</dbReference>
<dbReference type="OrthoDB" id="4951845at2759"/>
<dbReference type="EMBL" id="JAKOGI010000031">
    <property type="protein sequence ID" value="KAJ8448257.1"/>
    <property type="molecule type" value="Genomic_DNA"/>
</dbReference>
<name>A0A9Q1QN13_9CARY</name>
<evidence type="ECO:0000259" key="5">
    <source>
        <dbReference type="PROSITE" id="PS50404"/>
    </source>
</evidence>
<dbReference type="SUPFAM" id="SSF47616">
    <property type="entry name" value="GST C-terminal domain-like"/>
    <property type="match status" value="1"/>
</dbReference>
<dbReference type="GO" id="GO:0006749">
    <property type="term" value="P:glutathione metabolic process"/>
    <property type="evidence" value="ECO:0007669"/>
    <property type="project" value="InterPro"/>
</dbReference>
<dbReference type="EC" id="2.5.1.18" evidence="1"/>
<dbReference type="SFLD" id="SFLDG00358">
    <property type="entry name" value="Main_(cytGST)"/>
    <property type="match status" value="1"/>
</dbReference>
<dbReference type="SFLD" id="SFLDG01152">
    <property type="entry name" value="Main.3:_Omega-_and_Tau-like"/>
    <property type="match status" value="1"/>
</dbReference>
<comment type="similarity">
    <text evidence="3">Belongs to the GST superfamily. Tau family.</text>
</comment>
<dbReference type="PANTHER" id="PTHR11260">
    <property type="entry name" value="GLUTATHIONE S-TRANSFERASE, GST, SUPERFAMILY, GST DOMAIN CONTAINING"/>
    <property type="match status" value="1"/>
</dbReference>
<dbReference type="InterPro" id="IPR010987">
    <property type="entry name" value="Glutathione-S-Trfase_C-like"/>
</dbReference>
<comment type="caution">
    <text evidence="7">The sequence shown here is derived from an EMBL/GenBank/DDBJ whole genome shotgun (WGS) entry which is preliminary data.</text>
</comment>
<dbReference type="InterPro" id="IPR004045">
    <property type="entry name" value="Glutathione_S-Trfase_N"/>
</dbReference>
<dbReference type="PROSITE" id="PS51354">
    <property type="entry name" value="GLUTAREDOXIN_2"/>
    <property type="match status" value="1"/>
</dbReference>
<accession>A0A9Q1QN13</accession>
<proteinExistence type="inferred from homology"/>
<evidence type="ECO:0000256" key="3">
    <source>
        <dbReference type="ARBA" id="ARBA00025743"/>
    </source>
</evidence>
<dbReference type="InterPro" id="IPR045074">
    <property type="entry name" value="GST_C_Tau"/>
</dbReference>
<dbReference type="InterPro" id="IPR036249">
    <property type="entry name" value="Thioredoxin-like_sf"/>
</dbReference>
<dbReference type="GO" id="GO:0005737">
    <property type="term" value="C:cytoplasm"/>
    <property type="evidence" value="ECO:0007669"/>
    <property type="project" value="TreeGrafter"/>
</dbReference>
<keyword evidence="2" id="KW-0808">Transferase</keyword>
<evidence type="ECO:0000256" key="2">
    <source>
        <dbReference type="ARBA" id="ARBA00022679"/>
    </source>
</evidence>
<dbReference type="InterPro" id="IPR036282">
    <property type="entry name" value="Glutathione-S-Trfase_C_sf"/>
</dbReference>
<dbReference type="FunFam" id="3.40.30.10:FF:000044">
    <property type="entry name" value="Glutathione S-transferase GSTU6"/>
    <property type="match status" value="1"/>
</dbReference>